<dbReference type="Proteomes" id="UP000191285">
    <property type="component" value="Unassembled WGS sequence"/>
</dbReference>
<organism evidence="1 2">
    <name type="scientific">Penicillium steckii</name>
    <dbReference type="NCBI Taxonomy" id="303698"/>
    <lineage>
        <taxon>Eukaryota</taxon>
        <taxon>Fungi</taxon>
        <taxon>Dikarya</taxon>
        <taxon>Ascomycota</taxon>
        <taxon>Pezizomycotina</taxon>
        <taxon>Eurotiomycetes</taxon>
        <taxon>Eurotiomycetidae</taxon>
        <taxon>Eurotiales</taxon>
        <taxon>Aspergillaceae</taxon>
        <taxon>Penicillium</taxon>
    </lineage>
</organism>
<reference evidence="2" key="1">
    <citation type="journal article" date="2017" name="Nat. Microbiol.">
        <title>Global analysis of biosynthetic gene clusters reveals vast potential of secondary metabolite production in Penicillium species.</title>
        <authorList>
            <person name="Nielsen J.C."/>
            <person name="Grijseels S."/>
            <person name="Prigent S."/>
            <person name="Ji B."/>
            <person name="Dainat J."/>
            <person name="Nielsen K.F."/>
            <person name="Frisvad J.C."/>
            <person name="Workman M."/>
            <person name="Nielsen J."/>
        </authorList>
    </citation>
    <scope>NUCLEOTIDE SEQUENCE [LARGE SCALE GENOMIC DNA]</scope>
    <source>
        <strain evidence="2">IBT 24891</strain>
    </source>
</reference>
<dbReference type="SUPFAM" id="SSF54695">
    <property type="entry name" value="POZ domain"/>
    <property type="match status" value="1"/>
</dbReference>
<dbReference type="Gene3D" id="3.30.710.10">
    <property type="entry name" value="Potassium Channel Kv1.1, Chain A"/>
    <property type="match status" value="1"/>
</dbReference>
<accession>A0A1V6TTD9</accession>
<evidence type="ECO:0000313" key="2">
    <source>
        <dbReference type="Proteomes" id="UP000191285"/>
    </source>
</evidence>
<dbReference type="EMBL" id="MLKD01000002">
    <property type="protein sequence ID" value="OQE29521.1"/>
    <property type="molecule type" value="Genomic_DNA"/>
</dbReference>
<dbReference type="OrthoDB" id="9997739at2759"/>
<comment type="caution">
    <text evidence="1">The sequence shown here is derived from an EMBL/GenBank/DDBJ whole genome shotgun (WGS) entry which is preliminary data.</text>
</comment>
<proteinExistence type="predicted"/>
<sequence>MVSFLNTLKSPIFNFLVGKDRTRITVHNEVLRISAPLYALATNGAMKESINQEAVLDDIDVPIFEAFCEFAYTGLYTTPVLKGQYSEDNVLNEVWGNKFDGVWVMDENGGNDTWTDLWNNSKNMNIEGTLATTLPY</sequence>
<protein>
    <submittedName>
        <fullName evidence="1">Uncharacterized protein</fullName>
    </submittedName>
</protein>
<dbReference type="InterPro" id="IPR011333">
    <property type="entry name" value="SKP1/BTB/POZ_sf"/>
</dbReference>
<dbReference type="AlphaFoldDB" id="A0A1V6TTD9"/>
<name>A0A1V6TTD9_9EURO</name>
<dbReference type="STRING" id="303698.A0A1V6TTD9"/>
<evidence type="ECO:0000313" key="1">
    <source>
        <dbReference type="EMBL" id="OQE29521.1"/>
    </source>
</evidence>
<gene>
    <name evidence="1" type="ORF">PENSTE_c002G06375</name>
</gene>
<keyword evidence="2" id="KW-1185">Reference proteome</keyword>